<proteinExistence type="predicted"/>
<dbReference type="PANTHER" id="PTHR34387:SF1">
    <property type="entry name" value="PERIPLASMIC IMMUNOGENIC PROTEIN"/>
    <property type="match status" value="1"/>
</dbReference>
<evidence type="ECO:0000313" key="3">
    <source>
        <dbReference type="Proteomes" id="UP000617634"/>
    </source>
</evidence>
<protein>
    <submittedName>
        <fullName evidence="2">SIMPL domain-containing protein</fullName>
    </submittedName>
</protein>
<keyword evidence="1" id="KW-0732">Signal</keyword>
<feature type="chain" id="PRO_5036675194" evidence="1">
    <location>
        <begin position="29"/>
        <end position="255"/>
    </location>
</feature>
<evidence type="ECO:0000256" key="1">
    <source>
        <dbReference type="SAM" id="SignalP"/>
    </source>
</evidence>
<gene>
    <name evidence="2" type="ORF">I5E68_08005</name>
</gene>
<dbReference type="InterPro" id="IPR007497">
    <property type="entry name" value="SIMPL/DUF541"/>
</dbReference>
<dbReference type="Proteomes" id="UP000617634">
    <property type="component" value="Unassembled WGS sequence"/>
</dbReference>
<comment type="caution">
    <text evidence="2">The sequence shown here is derived from an EMBL/GenBank/DDBJ whole genome shotgun (WGS) entry which is preliminary data.</text>
</comment>
<dbReference type="GO" id="GO:0006974">
    <property type="term" value="P:DNA damage response"/>
    <property type="evidence" value="ECO:0007669"/>
    <property type="project" value="TreeGrafter"/>
</dbReference>
<accession>A0A931HCC7</accession>
<feature type="signal peptide" evidence="1">
    <location>
        <begin position="1"/>
        <end position="28"/>
    </location>
</feature>
<dbReference type="Gene3D" id="3.30.110.170">
    <property type="entry name" value="Protein of unknown function (DUF541), domain 1"/>
    <property type="match status" value="1"/>
</dbReference>
<dbReference type="PANTHER" id="PTHR34387">
    <property type="entry name" value="SLR1258 PROTEIN"/>
    <property type="match status" value="1"/>
</dbReference>
<evidence type="ECO:0000313" key="2">
    <source>
        <dbReference type="EMBL" id="MBH0112893.1"/>
    </source>
</evidence>
<dbReference type="AlphaFoldDB" id="A0A931HCC7"/>
<dbReference type="Pfam" id="PF04402">
    <property type="entry name" value="SIMPL"/>
    <property type="match status" value="1"/>
</dbReference>
<dbReference type="EMBL" id="JADZGI010000001">
    <property type="protein sequence ID" value="MBH0112893.1"/>
    <property type="molecule type" value="Genomic_DNA"/>
</dbReference>
<keyword evidence="3" id="KW-1185">Reference proteome</keyword>
<reference evidence="2" key="1">
    <citation type="submission" date="2020-11" db="EMBL/GenBank/DDBJ databases">
        <title>Novosphingobium aureum sp. nov., a marine bacterium isolated from sediment of a salt flat.</title>
        <authorList>
            <person name="Yoo Y."/>
            <person name="Kim J.-J."/>
        </authorList>
    </citation>
    <scope>NUCLEOTIDE SEQUENCE</scope>
    <source>
        <strain evidence="2">YJ-S2-02</strain>
    </source>
</reference>
<name>A0A931HCC7_9SPHN</name>
<dbReference type="InterPro" id="IPR052022">
    <property type="entry name" value="26kDa_periplasmic_antigen"/>
</dbReference>
<dbReference type="Gene3D" id="3.30.70.2970">
    <property type="entry name" value="Protein of unknown function (DUF541), domain 2"/>
    <property type="match status" value="1"/>
</dbReference>
<dbReference type="RefSeq" id="WP_197162724.1">
    <property type="nucleotide sequence ID" value="NZ_JADZGI010000001.1"/>
</dbReference>
<sequence length="255" mass="26330">MKTKALMSAVLMGAGVLALPGLAAPAQAQDLPVQPIATGNTLLSINAEGTSNREPDMAVFNAGVTTQGASASAALSENSTRMNAVFAALKRAGIAEKDIQTSNLSVSPVYAQPARRPDGSYDESERKIVAYQVSNNVSVRQRKLADYGKVIDALVSAGANEVSGPSFTLSQPEEAETEARTAAIKAARERAQLYASAAGLSVVRIVSISESGGYSRPIVVTASKRMADAAPAPSPVAAGEVEVTARLSVQFELAP</sequence>
<organism evidence="2 3">
    <name type="scientific">Novosphingobium aureum</name>
    <dbReference type="NCBI Taxonomy" id="2792964"/>
    <lineage>
        <taxon>Bacteria</taxon>
        <taxon>Pseudomonadati</taxon>
        <taxon>Pseudomonadota</taxon>
        <taxon>Alphaproteobacteria</taxon>
        <taxon>Sphingomonadales</taxon>
        <taxon>Sphingomonadaceae</taxon>
        <taxon>Novosphingobium</taxon>
    </lineage>
</organism>